<evidence type="ECO:0000256" key="3">
    <source>
        <dbReference type="PROSITE-ProRule" id="PRU00023"/>
    </source>
</evidence>
<dbReference type="InterPro" id="IPR002110">
    <property type="entry name" value="Ankyrin_rpt"/>
</dbReference>
<keyword evidence="2 3" id="KW-0040">ANK repeat</keyword>
<evidence type="ECO:0000256" key="2">
    <source>
        <dbReference type="ARBA" id="ARBA00023043"/>
    </source>
</evidence>
<dbReference type="AlphaFoldDB" id="A0AAJ0HA77"/>
<dbReference type="Gene3D" id="1.25.40.20">
    <property type="entry name" value="Ankyrin repeat-containing domain"/>
    <property type="match status" value="1"/>
</dbReference>
<keyword evidence="6" id="KW-1185">Reference proteome</keyword>
<dbReference type="EMBL" id="JAUIQD010000006">
    <property type="protein sequence ID" value="KAK3345848.1"/>
    <property type="molecule type" value="Genomic_DNA"/>
</dbReference>
<feature type="repeat" description="ANK" evidence="3">
    <location>
        <begin position="626"/>
        <end position="658"/>
    </location>
</feature>
<dbReference type="Pfam" id="PF12796">
    <property type="entry name" value="Ank_2"/>
    <property type="match status" value="1"/>
</dbReference>
<keyword evidence="1" id="KW-0677">Repeat</keyword>
<evidence type="ECO:0000313" key="6">
    <source>
        <dbReference type="Proteomes" id="UP001275084"/>
    </source>
</evidence>
<dbReference type="Proteomes" id="UP001275084">
    <property type="component" value="Unassembled WGS sequence"/>
</dbReference>
<gene>
    <name evidence="5" type="ORF">B0T25DRAFT_583151</name>
</gene>
<dbReference type="PROSITE" id="PS50088">
    <property type="entry name" value="ANK_REPEAT"/>
    <property type="match status" value="3"/>
</dbReference>
<sequence>MEAVGAIVGIADVALRTSSKLWSLSSAWRDAPEDLHRLQDDLARTQRFFSETGEGINTLYAMGPGSQKESHASWRELEMLLDDGADVLRRIEQFVDSLQRTNLLGEPKELGKRRRIIWMTSARKVAKLRSQLKSITGHACRLLIAQNVSVSADIRISLERSHDEITSFVGSYLESSTKRITSHTEKTLQESQNLTVVQLGKVLELSHHAIISHMDYRLKALESSIGIPARFSEPVANSISVQLHQIQLGQPPNLHEKGDTAAARHDTDSLTPTTPRGQPTCPPSCRCRCHSPTTYTWSLTSLRPVLGSLALSYRGRSTRQCTLPSCQHPPHPDRTIRAVYHLPTWLIRASLAILYASPQHGSPQLVLRVVNHLSSTAGFGPGSLCGLTLKSDLAGVRRLLQSGTASVYDVVGPYRQTPLIIAVCQQDIPMIRLLLQAGSDPYQEAMTNAGPTACAAGIAVKYFIMGREQDVEMAREFPIYRYLEEAEFSPLHQVVMGLLHVDLGEALRQERYAADVNARNIHGLCPLEMAVMRGDVGAARVLIRAGADVNARHEAGSRVTPLLRACLLGQYEVAKFLLGVGADVGVLDSEGWNAVHLIANTDFDAVVPLFKLMAKHGADFNCVDNYGVQPLTRVAEAGSIAGAEFLVDYGADINHLDPDGDNVLGFAVLCSYPDFVRFLLDRGINPRVVNKHGQNILHRVASQGTLKVARVFIDKAHLLRGVSTSAKDATGKTPLQLLNEKDSTPEFRAAFDELLDAVERGYYDDEDESDDEFFDAQESFDD</sequence>
<feature type="compositionally biased region" description="Basic and acidic residues" evidence="4">
    <location>
        <begin position="254"/>
        <end position="268"/>
    </location>
</feature>
<name>A0AAJ0HA77_9PEZI</name>
<dbReference type="InterPro" id="IPR036770">
    <property type="entry name" value="Ankyrin_rpt-contain_sf"/>
</dbReference>
<evidence type="ECO:0000313" key="5">
    <source>
        <dbReference type="EMBL" id="KAK3345848.1"/>
    </source>
</evidence>
<comment type="caution">
    <text evidence="5">The sequence shown here is derived from an EMBL/GenBank/DDBJ whole genome shotgun (WGS) entry which is preliminary data.</text>
</comment>
<dbReference type="PANTHER" id="PTHR24173">
    <property type="entry name" value="ANKYRIN REPEAT CONTAINING"/>
    <property type="match status" value="1"/>
</dbReference>
<dbReference type="PANTHER" id="PTHR24173:SF83">
    <property type="entry name" value="SOCS BOX DOMAIN-CONTAINING PROTEIN"/>
    <property type="match status" value="1"/>
</dbReference>
<feature type="repeat" description="ANK" evidence="3">
    <location>
        <begin position="522"/>
        <end position="554"/>
    </location>
</feature>
<protein>
    <submittedName>
        <fullName evidence="5">Ankyrin repeat-containing domain protein</fullName>
    </submittedName>
</protein>
<organism evidence="5 6">
    <name type="scientific">Lasiosphaeria hispida</name>
    <dbReference type="NCBI Taxonomy" id="260671"/>
    <lineage>
        <taxon>Eukaryota</taxon>
        <taxon>Fungi</taxon>
        <taxon>Dikarya</taxon>
        <taxon>Ascomycota</taxon>
        <taxon>Pezizomycotina</taxon>
        <taxon>Sordariomycetes</taxon>
        <taxon>Sordariomycetidae</taxon>
        <taxon>Sordariales</taxon>
        <taxon>Lasiosphaeriaceae</taxon>
        <taxon>Lasiosphaeria</taxon>
    </lineage>
</organism>
<feature type="repeat" description="ANK" evidence="3">
    <location>
        <begin position="557"/>
        <end position="589"/>
    </location>
</feature>
<dbReference type="PROSITE" id="PS50297">
    <property type="entry name" value="ANK_REP_REGION"/>
    <property type="match status" value="2"/>
</dbReference>
<accession>A0AAJ0HA77</accession>
<reference evidence="5" key="2">
    <citation type="submission" date="2023-06" db="EMBL/GenBank/DDBJ databases">
        <authorList>
            <consortium name="Lawrence Berkeley National Laboratory"/>
            <person name="Haridas S."/>
            <person name="Hensen N."/>
            <person name="Bonometti L."/>
            <person name="Westerberg I."/>
            <person name="Brannstrom I.O."/>
            <person name="Guillou S."/>
            <person name="Cros-Aarteil S."/>
            <person name="Calhoun S."/>
            <person name="Kuo A."/>
            <person name="Mondo S."/>
            <person name="Pangilinan J."/>
            <person name="Riley R."/>
            <person name="Labutti K."/>
            <person name="Andreopoulos B."/>
            <person name="Lipzen A."/>
            <person name="Chen C."/>
            <person name="Yanf M."/>
            <person name="Daum C."/>
            <person name="Ng V."/>
            <person name="Clum A."/>
            <person name="Steindorff A."/>
            <person name="Ohm R."/>
            <person name="Martin F."/>
            <person name="Silar P."/>
            <person name="Natvig D."/>
            <person name="Lalanne C."/>
            <person name="Gautier V."/>
            <person name="Ament-Velasquez S.L."/>
            <person name="Kruys A."/>
            <person name="Hutchinson M.I."/>
            <person name="Powell A.J."/>
            <person name="Barry K."/>
            <person name="Miller A.N."/>
            <person name="Grigoriev I.V."/>
            <person name="Debuchy R."/>
            <person name="Gladieux P."/>
            <person name="Thoren M.H."/>
            <person name="Johannesson H."/>
        </authorList>
    </citation>
    <scope>NUCLEOTIDE SEQUENCE</scope>
    <source>
        <strain evidence="5">CBS 955.72</strain>
    </source>
</reference>
<reference evidence="5" key="1">
    <citation type="journal article" date="2023" name="Mol. Phylogenet. Evol.">
        <title>Genome-scale phylogeny and comparative genomics of the fungal order Sordariales.</title>
        <authorList>
            <person name="Hensen N."/>
            <person name="Bonometti L."/>
            <person name="Westerberg I."/>
            <person name="Brannstrom I.O."/>
            <person name="Guillou S."/>
            <person name="Cros-Aarteil S."/>
            <person name="Calhoun S."/>
            <person name="Haridas S."/>
            <person name="Kuo A."/>
            <person name="Mondo S."/>
            <person name="Pangilinan J."/>
            <person name="Riley R."/>
            <person name="LaButti K."/>
            <person name="Andreopoulos B."/>
            <person name="Lipzen A."/>
            <person name="Chen C."/>
            <person name="Yan M."/>
            <person name="Daum C."/>
            <person name="Ng V."/>
            <person name="Clum A."/>
            <person name="Steindorff A."/>
            <person name="Ohm R.A."/>
            <person name="Martin F."/>
            <person name="Silar P."/>
            <person name="Natvig D.O."/>
            <person name="Lalanne C."/>
            <person name="Gautier V."/>
            <person name="Ament-Velasquez S.L."/>
            <person name="Kruys A."/>
            <person name="Hutchinson M.I."/>
            <person name="Powell A.J."/>
            <person name="Barry K."/>
            <person name="Miller A.N."/>
            <person name="Grigoriev I.V."/>
            <person name="Debuchy R."/>
            <person name="Gladieux P."/>
            <person name="Hiltunen Thoren M."/>
            <person name="Johannesson H."/>
        </authorList>
    </citation>
    <scope>NUCLEOTIDE SEQUENCE</scope>
    <source>
        <strain evidence="5">CBS 955.72</strain>
    </source>
</reference>
<dbReference type="SUPFAM" id="SSF48403">
    <property type="entry name" value="Ankyrin repeat"/>
    <property type="match status" value="1"/>
</dbReference>
<feature type="region of interest" description="Disordered" evidence="4">
    <location>
        <begin position="251"/>
        <end position="278"/>
    </location>
</feature>
<dbReference type="SMART" id="SM00248">
    <property type="entry name" value="ANK"/>
    <property type="match status" value="7"/>
</dbReference>
<dbReference type="Pfam" id="PF00023">
    <property type="entry name" value="Ank"/>
    <property type="match status" value="2"/>
</dbReference>
<evidence type="ECO:0000256" key="1">
    <source>
        <dbReference type="ARBA" id="ARBA00022737"/>
    </source>
</evidence>
<evidence type="ECO:0000256" key="4">
    <source>
        <dbReference type="SAM" id="MobiDB-lite"/>
    </source>
</evidence>
<proteinExistence type="predicted"/>